<keyword evidence="1" id="KW-0732">Signal</keyword>
<evidence type="ECO:0000256" key="1">
    <source>
        <dbReference type="SAM" id="SignalP"/>
    </source>
</evidence>
<protein>
    <submittedName>
        <fullName evidence="3">Conserved secreted protein</fullName>
    </submittedName>
</protein>
<organism evidence="2 3">
    <name type="scientific">Panagrellus redivivus</name>
    <name type="common">Microworm</name>
    <dbReference type="NCBI Taxonomy" id="6233"/>
    <lineage>
        <taxon>Eukaryota</taxon>
        <taxon>Metazoa</taxon>
        <taxon>Ecdysozoa</taxon>
        <taxon>Nematoda</taxon>
        <taxon>Chromadorea</taxon>
        <taxon>Rhabditida</taxon>
        <taxon>Tylenchina</taxon>
        <taxon>Panagrolaimomorpha</taxon>
        <taxon>Panagrolaimoidea</taxon>
        <taxon>Panagrolaimidae</taxon>
        <taxon>Panagrellus</taxon>
    </lineage>
</organism>
<feature type="signal peptide" evidence="1">
    <location>
        <begin position="1"/>
        <end position="24"/>
    </location>
</feature>
<dbReference type="AlphaFoldDB" id="A0A7E5A129"/>
<keyword evidence="2" id="KW-1185">Reference proteome</keyword>
<dbReference type="WBParaSite" id="Pan_g7332.t1">
    <property type="protein sequence ID" value="Pan_g7332.t1"/>
    <property type="gene ID" value="Pan_g7332"/>
</dbReference>
<evidence type="ECO:0000313" key="3">
    <source>
        <dbReference type="WBParaSite" id="Pan_g7332.t1"/>
    </source>
</evidence>
<reference evidence="3" key="2">
    <citation type="submission" date="2020-10" db="UniProtKB">
        <authorList>
            <consortium name="WormBaseParasite"/>
        </authorList>
    </citation>
    <scope>IDENTIFICATION</scope>
</reference>
<reference evidence="2" key="1">
    <citation type="journal article" date="2013" name="Genetics">
        <title>The draft genome and transcriptome of Panagrellus redivivus are shaped by the harsh demands of a free-living lifestyle.</title>
        <authorList>
            <person name="Srinivasan J."/>
            <person name="Dillman A.R."/>
            <person name="Macchietto M.G."/>
            <person name="Heikkinen L."/>
            <person name="Lakso M."/>
            <person name="Fracchia K.M."/>
            <person name="Antoshechkin I."/>
            <person name="Mortazavi A."/>
            <person name="Wong G."/>
            <person name="Sternberg P.W."/>
        </authorList>
    </citation>
    <scope>NUCLEOTIDE SEQUENCE [LARGE SCALE GENOMIC DNA]</scope>
    <source>
        <strain evidence="2">MT8872</strain>
    </source>
</reference>
<accession>A0A7E5A129</accession>
<sequence>MAIIQRAMNPRILIAALVLPLITAELTGFNNAERRVLGMHVTNVPPEIDRSPMTIYFVDIRFKSPLGVTAPHKWTTFNRMLMPYKLVIDNDTISIEVDNDEQACFNAGYYMLVSGHFRSYKPGPFINHIKSYAPKCIDLEGFYMYNGLYRSNNYANLVKDLLPMLMYGEEPAISLIESEMMRCFFHSVSAYDAKPPIDVLTDDDLYTEMAFSQERCLRYKELYTSYETDNHINVTIFGVTSHSCPMGFMIPEEAEYKYFSMIIHAATLKSVKNMYVDGKKFLSKLTLTWIPQMPYSGFSMSGYFGRNIFERNFALGMTT</sequence>
<name>A0A7E5A129_PANRE</name>
<proteinExistence type="predicted"/>
<evidence type="ECO:0000313" key="2">
    <source>
        <dbReference type="Proteomes" id="UP000492821"/>
    </source>
</evidence>
<feature type="chain" id="PRO_5028908360" evidence="1">
    <location>
        <begin position="25"/>
        <end position="319"/>
    </location>
</feature>
<dbReference type="Proteomes" id="UP000492821">
    <property type="component" value="Unassembled WGS sequence"/>
</dbReference>